<dbReference type="Proteomes" id="UP000038009">
    <property type="component" value="Unassembled WGS sequence"/>
</dbReference>
<gene>
    <name evidence="1" type="ORF">ABL78_8455</name>
</gene>
<evidence type="ECO:0000313" key="1">
    <source>
        <dbReference type="EMBL" id="KPI82535.1"/>
    </source>
</evidence>
<reference evidence="1 2" key="1">
    <citation type="journal article" date="2015" name="PLoS Pathog.">
        <title>Leptomonas seymouri: Adaptations to the Dixenous Life Cycle Analyzed by Genome Sequencing, Transcriptome Profiling and Co-infection with Leishmania donovani.</title>
        <authorList>
            <person name="Kraeva N."/>
            <person name="Butenko A."/>
            <person name="Hlavacova J."/>
            <person name="Kostygov A."/>
            <person name="Myskova J."/>
            <person name="Grybchuk D."/>
            <person name="Lestinova T."/>
            <person name="Votypka J."/>
            <person name="Volf P."/>
            <person name="Opperdoes F."/>
            <person name="Flegontov P."/>
            <person name="Lukes J."/>
            <person name="Yurchenko V."/>
        </authorList>
    </citation>
    <scope>NUCLEOTIDE SEQUENCE [LARGE SCALE GENOMIC DNA]</scope>
    <source>
        <strain evidence="1 2">ATCC 30220</strain>
    </source>
</reference>
<dbReference type="VEuPathDB" id="TriTrypDB:Lsey_0800_0010"/>
<sequence length="132" mass="14597">MRRSAGSRRRDAKPSFLLLKALTSRSTLLYIRHFRTLLTLRLHKHCFCFLGLSVSVWTRRGGGANPLLSASEPPLHIPIVERLFLVLISLFFPLHTKPQANGTLSTLCQPCFPSLPLHPAPPSPPPSPSVGN</sequence>
<accession>A0A0N1P8Y1</accession>
<dbReference type="EMBL" id="LJSK01000798">
    <property type="protein sequence ID" value="KPI82535.1"/>
    <property type="molecule type" value="Genomic_DNA"/>
</dbReference>
<name>A0A0N1P8Y1_LEPSE</name>
<protein>
    <submittedName>
        <fullName evidence="1">Uncharacterized protein</fullName>
    </submittedName>
</protein>
<comment type="caution">
    <text evidence="1">The sequence shown here is derived from an EMBL/GenBank/DDBJ whole genome shotgun (WGS) entry which is preliminary data.</text>
</comment>
<proteinExistence type="predicted"/>
<keyword evidence="2" id="KW-1185">Reference proteome</keyword>
<organism evidence="1 2">
    <name type="scientific">Leptomonas seymouri</name>
    <dbReference type="NCBI Taxonomy" id="5684"/>
    <lineage>
        <taxon>Eukaryota</taxon>
        <taxon>Discoba</taxon>
        <taxon>Euglenozoa</taxon>
        <taxon>Kinetoplastea</taxon>
        <taxon>Metakinetoplastina</taxon>
        <taxon>Trypanosomatida</taxon>
        <taxon>Trypanosomatidae</taxon>
        <taxon>Leishmaniinae</taxon>
        <taxon>Leptomonas</taxon>
    </lineage>
</organism>
<dbReference type="AlphaFoldDB" id="A0A0N1P8Y1"/>
<evidence type="ECO:0000313" key="2">
    <source>
        <dbReference type="Proteomes" id="UP000038009"/>
    </source>
</evidence>